<dbReference type="Proteomes" id="UP000663855">
    <property type="component" value="Unassembled WGS sequence"/>
</dbReference>
<dbReference type="Proteomes" id="UP000681967">
    <property type="component" value="Unassembled WGS sequence"/>
</dbReference>
<dbReference type="Gene3D" id="2.40.50.140">
    <property type="entry name" value="Nucleic acid-binding proteins"/>
    <property type="match status" value="1"/>
</dbReference>
<dbReference type="EMBL" id="CAJOBG010009255">
    <property type="protein sequence ID" value="CAF4262277.1"/>
    <property type="molecule type" value="Genomic_DNA"/>
</dbReference>
<dbReference type="Proteomes" id="UP000676336">
    <property type="component" value="Unassembled WGS sequence"/>
</dbReference>
<dbReference type="Proteomes" id="UP000681720">
    <property type="component" value="Unassembled WGS sequence"/>
</dbReference>
<dbReference type="OrthoDB" id="10044439at2759"/>
<evidence type="ECO:0000313" key="8">
    <source>
        <dbReference type="EMBL" id="CAF3840079.1"/>
    </source>
</evidence>
<dbReference type="Proteomes" id="UP000663834">
    <property type="component" value="Unassembled WGS sequence"/>
</dbReference>
<dbReference type="Proteomes" id="UP000663824">
    <property type="component" value="Unassembled WGS sequence"/>
</dbReference>
<evidence type="ECO:0000313" key="9">
    <source>
        <dbReference type="EMBL" id="CAF4184557.1"/>
    </source>
</evidence>
<proteinExistence type="predicted"/>
<name>A0A816U275_9BILA</name>
<comment type="caution">
    <text evidence="3">The sequence shown here is derived from an EMBL/GenBank/DDBJ whole genome shotgun (WGS) entry which is preliminary data.</text>
</comment>
<dbReference type="Proteomes" id="UP000663887">
    <property type="component" value="Unassembled WGS sequence"/>
</dbReference>
<dbReference type="InterPro" id="IPR012340">
    <property type="entry name" value="NA-bd_OB-fold"/>
</dbReference>
<evidence type="ECO:0000313" key="5">
    <source>
        <dbReference type="EMBL" id="CAF2154516.1"/>
    </source>
</evidence>
<dbReference type="EMBL" id="CAJOBF010005717">
    <property type="protein sequence ID" value="CAF4184557.1"/>
    <property type="molecule type" value="Genomic_DNA"/>
</dbReference>
<dbReference type="EMBL" id="CAJNRF010014076">
    <property type="protein sequence ID" value="CAF2154516.1"/>
    <property type="molecule type" value="Genomic_DNA"/>
</dbReference>
<sequence>MDTSASSTSISTDASISNSNIIIEQDVIGTVVTVNKLKHYAFIKRTDNPQQQDIFARDVSIIKNQHKPIFVISDQCQFDIKKTTRGYEAINISIIQRTDLPIFKLKKIPKKKIRDQQKTQESLQLLKSSIIDLLREALK</sequence>
<dbReference type="EMBL" id="CAJOBJ010000665">
    <property type="protein sequence ID" value="CAF3836978.1"/>
    <property type="molecule type" value="Genomic_DNA"/>
</dbReference>
<dbReference type="EMBL" id="CAJNRE010011659">
    <property type="protein sequence ID" value="CAF2103855.1"/>
    <property type="molecule type" value="Genomic_DNA"/>
</dbReference>
<keyword evidence="12" id="KW-1185">Reference proteome</keyword>
<dbReference type="EMBL" id="CAJNRG010012618">
    <property type="protein sequence ID" value="CAF2141496.1"/>
    <property type="molecule type" value="Genomic_DNA"/>
</dbReference>
<evidence type="ECO:0000313" key="7">
    <source>
        <dbReference type="EMBL" id="CAF3836978.1"/>
    </source>
</evidence>
<evidence type="ECO:0000313" key="11">
    <source>
        <dbReference type="Proteomes" id="UP000663824"/>
    </source>
</evidence>
<dbReference type="Proteomes" id="UP000663842">
    <property type="component" value="Unassembled WGS sequence"/>
</dbReference>
<dbReference type="Proteomes" id="UP000663866">
    <property type="component" value="Unassembled WGS sequence"/>
</dbReference>
<evidence type="ECO:0000313" key="2">
    <source>
        <dbReference type="EMBL" id="CAF1365958.1"/>
    </source>
</evidence>
<evidence type="ECO:0000313" key="4">
    <source>
        <dbReference type="EMBL" id="CAF2141496.1"/>
    </source>
</evidence>
<dbReference type="EMBL" id="CAJNOV010008458">
    <property type="protein sequence ID" value="CAF1324089.1"/>
    <property type="molecule type" value="Genomic_DNA"/>
</dbReference>
<protein>
    <submittedName>
        <fullName evidence="3">Uncharacterized protein</fullName>
    </submittedName>
</protein>
<evidence type="ECO:0000313" key="1">
    <source>
        <dbReference type="EMBL" id="CAF1324089.1"/>
    </source>
</evidence>
<evidence type="ECO:0000313" key="6">
    <source>
        <dbReference type="EMBL" id="CAF3827900.1"/>
    </source>
</evidence>
<dbReference type="EMBL" id="CAJOBH010000964">
    <property type="protein sequence ID" value="CAF3827900.1"/>
    <property type="molecule type" value="Genomic_DNA"/>
</dbReference>
<dbReference type="EMBL" id="CAJNOW010002868">
    <property type="protein sequence ID" value="CAF1365958.1"/>
    <property type="molecule type" value="Genomic_DNA"/>
</dbReference>
<reference evidence="3" key="1">
    <citation type="submission" date="2021-02" db="EMBL/GenBank/DDBJ databases">
        <authorList>
            <person name="Nowell W R."/>
        </authorList>
    </citation>
    <scope>NUCLEOTIDE SEQUENCE</scope>
</reference>
<evidence type="ECO:0000313" key="10">
    <source>
        <dbReference type="EMBL" id="CAF4262277.1"/>
    </source>
</evidence>
<accession>A0A816U275</accession>
<dbReference type="AlphaFoldDB" id="A0A816U275"/>
<organism evidence="3 11">
    <name type="scientific">Rotaria magnacalcarata</name>
    <dbReference type="NCBI Taxonomy" id="392030"/>
    <lineage>
        <taxon>Eukaryota</taxon>
        <taxon>Metazoa</taxon>
        <taxon>Spiralia</taxon>
        <taxon>Gnathifera</taxon>
        <taxon>Rotifera</taxon>
        <taxon>Eurotatoria</taxon>
        <taxon>Bdelloidea</taxon>
        <taxon>Philodinida</taxon>
        <taxon>Philodinidae</taxon>
        <taxon>Rotaria</taxon>
    </lineage>
</organism>
<evidence type="ECO:0000313" key="12">
    <source>
        <dbReference type="Proteomes" id="UP000663866"/>
    </source>
</evidence>
<dbReference type="EMBL" id="CAJOBI010000698">
    <property type="protein sequence ID" value="CAF3840079.1"/>
    <property type="molecule type" value="Genomic_DNA"/>
</dbReference>
<evidence type="ECO:0000313" key="3">
    <source>
        <dbReference type="EMBL" id="CAF2103855.1"/>
    </source>
</evidence>
<gene>
    <name evidence="6" type="ORF">BYL167_LOCUS4522</name>
    <name evidence="1" type="ORF">CJN711_LOCUS18084</name>
    <name evidence="7" type="ORF">GIL414_LOCUS3151</name>
    <name evidence="2" type="ORF">KQP761_LOCUS7976</name>
    <name evidence="3" type="ORF">MBJ925_LOCUS22804</name>
    <name evidence="10" type="ORF">OVN521_LOCUS29628</name>
    <name evidence="8" type="ORF">SMN809_LOCUS3386</name>
    <name evidence="9" type="ORF">UXM345_LOCUS27059</name>
    <name evidence="5" type="ORF">WKI299_LOCUS30993</name>
    <name evidence="4" type="ORF">XDN619_LOCUS26816</name>
</gene>
<dbReference type="Proteomes" id="UP000663856">
    <property type="component" value="Unassembled WGS sequence"/>
</dbReference>